<dbReference type="PANTHER" id="PTHR30151">
    <property type="entry name" value="ALKANE SULFONATE ABC TRANSPORTER-RELATED, MEMBRANE SUBUNIT"/>
    <property type="match status" value="1"/>
</dbReference>
<evidence type="ECO:0000313" key="11">
    <source>
        <dbReference type="Proteomes" id="UP001589887"/>
    </source>
</evidence>
<dbReference type="InterPro" id="IPR035906">
    <property type="entry name" value="MetI-like_sf"/>
</dbReference>
<evidence type="ECO:0000256" key="7">
    <source>
        <dbReference type="RuleBase" id="RU363032"/>
    </source>
</evidence>
<evidence type="ECO:0000256" key="1">
    <source>
        <dbReference type="ARBA" id="ARBA00004651"/>
    </source>
</evidence>
<organism evidence="10 11">
    <name type="scientific">Streptomyces noboritoensis</name>
    <dbReference type="NCBI Taxonomy" id="67337"/>
    <lineage>
        <taxon>Bacteria</taxon>
        <taxon>Bacillati</taxon>
        <taxon>Actinomycetota</taxon>
        <taxon>Actinomycetes</taxon>
        <taxon>Kitasatosporales</taxon>
        <taxon>Streptomycetaceae</taxon>
        <taxon>Streptomyces</taxon>
    </lineage>
</organism>
<feature type="transmembrane region" description="Helical" evidence="7">
    <location>
        <begin position="108"/>
        <end position="129"/>
    </location>
</feature>
<evidence type="ECO:0000256" key="2">
    <source>
        <dbReference type="ARBA" id="ARBA00022448"/>
    </source>
</evidence>
<gene>
    <name evidence="10" type="ORF">ACFH04_15090</name>
</gene>
<feature type="transmembrane region" description="Helical" evidence="7">
    <location>
        <begin position="54"/>
        <end position="73"/>
    </location>
</feature>
<comment type="similarity">
    <text evidence="7">Belongs to the binding-protein-dependent transport system permease family.</text>
</comment>
<keyword evidence="11" id="KW-1185">Reference proteome</keyword>
<name>A0ABV6TIS6_9ACTN</name>
<sequence>MPDTAARAAAPPSPAGADGAARPPEDALAGLVDATALHAPRRSRVPLPRPVRRLAGPLLMVVVWQALGTFGIVGERVLATPGSVLSAGWELTRTGELADHLLASLARVASGLALGVTAGLVIALTAGLFRLGDELLDSTMQVLRALPVLGLLPLVIIWFGVGEAPKVALVAFGTAFPVYVNTYAAIRGVDNRLVESGRTVGLGRLGLVRHVILPGAVPGFLVGLRFALTGAWLIMIVAEQLNATNGIGYLMNQAQSWYRTDIIVLGLLIYGVLGLAADGFVRLLERRLLGWRRGFEGGA</sequence>
<protein>
    <submittedName>
        <fullName evidence="10">ABC transporter permease</fullName>
    </submittedName>
</protein>
<evidence type="ECO:0000256" key="8">
    <source>
        <dbReference type="SAM" id="MobiDB-lite"/>
    </source>
</evidence>
<feature type="transmembrane region" description="Helical" evidence="7">
    <location>
        <begin position="207"/>
        <end position="235"/>
    </location>
</feature>
<evidence type="ECO:0000256" key="4">
    <source>
        <dbReference type="ARBA" id="ARBA00022692"/>
    </source>
</evidence>
<evidence type="ECO:0000256" key="6">
    <source>
        <dbReference type="ARBA" id="ARBA00023136"/>
    </source>
</evidence>
<evidence type="ECO:0000256" key="5">
    <source>
        <dbReference type="ARBA" id="ARBA00022989"/>
    </source>
</evidence>
<dbReference type="Proteomes" id="UP001589887">
    <property type="component" value="Unassembled WGS sequence"/>
</dbReference>
<dbReference type="PROSITE" id="PS50928">
    <property type="entry name" value="ABC_TM1"/>
    <property type="match status" value="1"/>
</dbReference>
<keyword evidence="5 7" id="KW-1133">Transmembrane helix</keyword>
<feature type="transmembrane region" description="Helical" evidence="7">
    <location>
        <begin position="167"/>
        <end position="186"/>
    </location>
</feature>
<dbReference type="PANTHER" id="PTHR30151:SF38">
    <property type="entry name" value="ALIPHATIC SULFONATES TRANSPORT PERMEASE PROTEIN SSUC-RELATED"/>
    <property type="match status" value="1"/>
</dbReference>
<reference evidence="10 11" key="1">
    <citation type="submission" date="2024-09" db="EMBL/GenBank/DDBJ databases">
        <authorList>
            <person name="Sun Q."/>
            <person name="Mori K."/>
        </authorList>
    </citation>
    <scope>NUCLEOTIDE SEQUENCE [LARGE SCALE GENOMIC DNA]</scope>
    <source>
        <strain evidence="10 11">JCM 4557</strain>
    </source>
</reference>
<feature type="transmembrane region" description="Helical" evidence="7">
    <location>
        <begin position="141"/>
        <end position="161"/>
    </location>
</feature>
<keyword evidence="2 7" id="KW-0813">Transport</keyword>
<feature type="domain" description="ABC transmembrane type-1" evidence="9">
    <location>
        <begin position="97"/>
        <end position="281"/>
    </location>
</feature>
<dbReference type="CDD" id="cd06261">
    <property type="entry name" value="TM_PBP2"/>
    <property type="match status" value="1"/>
</dbReference>
<evidence type="ECO:0000259" key="9">
    <source>
        <dbReference type="PROSITE" id="PS50928"/>
    </source>
</evidence>
<dbReference type="EMBL" id="JBHMQV010000009">
    <property type="protein sequence ID" value="MFC0845029.1"/>
    <property type="molecule type" value="Genomic_DNA"/>
</dbReference>
<feature type="transmembrane region" description="Helical" evidence="7">
    <location>
        <begin position="262"/>
        <end position="284"/>
    </location>
</feature>
<dbReference type="Gene3D" id="1.10.3720.10">
    <property type="entry name" value="MetI-like"/>
    <property type="match status" value="1"/>
</dbReference>
<keyword evidence="3" id="KW-1003">Cell membrane</keyword>
<proteinExistence type="inferred from homology"/>
<comment type="caution">
    <text evidence="10">The sequence shown here is derived from an EMBL/GenBank/DDBJ whole genome shotgun (WGS) entry which is preliminary data.</text>
</comment>
<keyword evidence="6 7" id="KW-0472">Membrane</keyword>
<accession>A0ABV6TIS6</accession>
<evidence type="ECO:0000313" key="10">
    <source>
        <dbReference type="EMBL" id="MFC0845029.1"/>
    </source>
</evidence>
<feature type="region of interest" description="Disordered" evidence="8">
    <location>
        <begin position="1"/>
        <end position="24"/>
    </location>
</feature>
<dbReference type="SUPFAM" id="SSF161098">
    <property type="entry name" value="MetI-like"/>
    <property type="match status" value="1"/>
</dbReference>
<dbReference type="RefSeq" id="WP_394319649.1">
    <property type="nucleotide sequence ID" value="NZ_JBHMQV010000009.1"/>
</dbReference>
<dbReference type="InterPro" id="IPR000515">
    <property type="entry name" value="MetI-like"/>
</dbReference>
<comment type="subcellular location">
    <subcellularLocation>
        <location evidence="1 7">Cell membrane</location>
        <topology evidence="1 7">Multi-pass membrane protein</topology>
    </subcellularLocation>
</comment>
<keyword evidence="4 7" id="KW-0812">Transmembrane</keyword>
<dbReference type="Pfam" id="PF00528">
    <property type="entry name" value="BPD_transp_1"/>
    <property type="match status" value="1"/>
</dbReference>
<feature type="compositionally biased region" description="Low complexity" evidence="8">
    <location>
        <begin position="1"/>
        <end position="22"/>
    </location>
</feature>
<evidence type="ECO:0000256" key="3">
    <source>
        <dbReference type="ARBA" id="ARBA00022475"/>
    </source>
</evidence>